<keyword evidence="12" id="KW-1185">Reference proteome</keyword>
<keyword evidence="3" id="KW-0997">Cell inner membrane</keyword>
<keyword evidence="11" id="KW-0413">Isomerase</keyword>
<evidence type="ECO:0000313" key="12">
    <source>
        <dbReference type="Proteomes" id="UP000054785"/>
    </source>
</evidence>
<evidence type="ECO:0000256" key="7">
    <source>
        <dbReference type="ARBA" id="ARBA00023186"/>
    </source>
</evidence>
<dbReference type="PATRIC" id="fig|45065.4.peg.839"/>
<proteinExistence type="inferred from homology"/>
<evidence type="ECO:0000313" key="11">
    <source>
        <dbReference type="EMBL" id="KTD01985.1"/>
    </source>
</evidence>
<keyword evidence="5" id="KW-1133">Transmembrane helix</keyword>
<evidence type="ECO:0000256" key="6">
    <source>
        <dbReference type="ARBA" id="ARBA00023136"/>
    </source>
</evidence>
<name>A0A0W0U2K3_9GAMM</name>
<accession>A0A0W0U2K3</accession>
<evidence type="ECO:0000256" key="9">
    <source>
        <dbReference type="ARBA" id="ARBA00040743"/>
    </source>
</evidence>
<protein>
    <recommendedName>
        <fullName evidence="9">Periplasmic chaperone PpiD</fullName>
    </recommendedName>
    <alternativeName>
        <fullName evidence="10">Periplasmic folding chaperone</fullName>
    </alternativeName>
</protein>
<dbReference type="AlphaFoldDB" id="A0A0W0U2K3"/>
<dbReference type="InterPro" id="IPR046357">
    <property type="entry name" value="PPIase_dom_sf"/>
</dbReference>
<dbReference type="PROSITE" id="PS50198">
    <property type="entry name" value="PPIC_PPIASE_2"/>
    <property type="match status" value="1"/>
</dbReference>
<dbReference type="STRING" id="45065.Lgee_0781"/>
<sequence>MLQKLNERIQGLVAWIVIGLIAVTFTLFGVDYYMQSRQVSDAAAEVNGEPFTKQSFEIAWRRARQQSDVDQMTAAAEKTLKAQVLNDAISNMVTLQAAKAQGFAVSPEQANAAIVNIPQFQQDGKFSPERFQTALSGALFTPESFQSEVRQGMLLNQQRFAFMGTSFALPSELKRFVKLYMQTRDYTYLRVPAAHFIDKSSITDAEVAAWYEKNQKAFVAPEQVQVEYVTLSVPAIRNAIHVDDEQVKRYYEENRSNYLTPARWKVAHILFAFPSDADAATRAAVRQKAEDAWQALKNNPEQFEYWVKTTSDDKLSIAKGGVLPWITAGQTGFEKALAKLVEPGQISAPQKTKNGYEIFRLVAYKPASTRAFSAVQKEIRDQLTAEMAQAGFAKTLEQLTDLTYQSPDSLEPAAQALKLTVQTAPAFSRDEKNGKGIVANRQVVNAAFSHDVLDLGNNSEPVQLDANTVIVLRVKKHIPETIRPLSEVRTQVADILALEKARSRARELGLVFLSAKADGEKQGEILEANQLKWETATAVTRDGENADAAINDLAFSLPRAEARDGRMLENGDFVVVELKHINNGKLAALDKEQRDSIEQQIEANYGVMDYDLYVNGLMAKAKIVRFM</sequence>
<keyword evidence="4" id="KW-0812">Transmembrane</keyword>
<evidence type="ECO:0000256" key="4">
    <source>
        <dbReference type="ARBA" id="ARBA00022692"/>
    </source>
</evidence>
<keyword evidence="2" id="KW-1003">Cell membrane</keyword>
<dbReference type="RefSeq" id="WP_028386106.1">
    <property type="nucleotide sequence ID" value="NZ_CAAAHN010000008.1"/>
</dbReference>
<dbReference type="InterPro" id="IPR000297">
    <property type="entry name" value="PPIase_PpiC"/>
</dbReference>
<comment type="similarity">
    <text evidence="8">Belongs to the PpiD chaperone family.</text>
</comment>
<evidence type="ECO:0000256" key="8">
    <source>
        <dbReference type="ARBA" id="ARBA00038408"/>
    </source>
</evidence>
<evidence type="ECO:0000256" key="3">
    <source>
        <dbReference type="ARBA" id="ARBA00022519"/>
    </source>
</evidence>
<dbReference type="GO" id="GO:0005886">
    <property type="term" value="C:plasma membrane"/>
    <property type="evidence" value="ECO:0007669"/>
    <property type="project" value="UniProtKB-SubCell"/>
</dbReference>
<dbReference type="InterPro" id="IPR052029">
    <property type="entry name" value="PpiD_chaperone"/>
</dbReference>
<dbReference type="PANTHER" id="PTHR47529">
    <property type="entry name" value="PEPTIDYL-PROLYL CIS-TRANS ISOMERASE D"/>
    <property type="match status" value="1"/>
</dbReference>
<dbReference type="Gene3D" id="1.10.4030.10">
    <property type="entry name" value="Porin chaperone SurA, peptide-binding domain"/>
    <property type="match status" value="1"/>
</dbReference>
<evidence type="ECO:0000256" key="10">
    <source>
        <dbReference type="ARBA" id="ARBA00042775"/>
    </source>
</evidence>
<dbReference type="SUPFAM" id="SSF54534">
    <property type="entry name" value="FKBP-like"/>
    <property type="match status" value="1"/>
</dbReference>
<gene>
    <name evidence="11" type="primary">surA</name>
    <name evidence="11" type="ORF">Lgee_0781</name>
</gene>
<evidence type="ECO:0000256" key="1">
    <source>
        <dbReference type="ARBA" id="ARBA00004382"/>
    </source>
</evidence>
<comment type="subcellular location">
    <subcellularLocation>
        <location evidence="1">Cell inner membrane</location>
        <topology evidence="1">Single-pass type II membrane protein</topology>
        <orientation evidence="1">Periplasmic side</orientation>
    </subcellularLocation>
</comment>
<dbReference type="Pfam" id="PF13145">
    <property type="entry name" value="Rotamase_2"/>
    <property type="match status" value="1"/>
</dbReference>
<dbReference type="SUPFAM" id="SSF109998">
    <property type="entry name" value="Triger factor/SurA peptide-binding domain-like"/>
    <property type="match status" value="1"/>
</dbReference>
<dbReference type="PANTHER" id="PTHR47529:SF1">
    <property type="entry name" value="PERIPLASMIC CHAPERONE PPID"/>
    <property type="match status" value="1"/>
</dbReference>
<organism evidence="11 12">
    <name type="scientific">Legionella geestiana</name>
    <dbReference type="NCBI Taxonomy" id="45065"/>
    <lineage>
        <taxon>Bacteria</taxon>
        <taxon>Pseudomonadati</taxon>
        <taxon>Pseudomonadota</taxon>
        <taxon>Gammaproteobacteria</taxon>
        <taxon>Legionellales</taxon>
        <taxon>Legionellaceae</taxon>
        <taxon>Legionella</taxon>
    </lineage>
</organism>
<comment type="caution">
    <text evidence="11">The sequence shown here is derived from an EMBL/GenBank/DDBJ whole genome shotgun (WGS) entry which is preliminary data.</text>
</comment>
<keyword evidence="7" id="KW-0143">Chaperone</keyword>
<dbReference type="Proteomes" id="UP000054785">
    <property type="component" value="Unassembled WGS sequence"/>
</dbReference>
<evidence type="ECO:0000256" key="2">
    <source>
        <dbReference type="ARBA" id="ARBA00022475"/>
    </source>
</evidence>
<dbReference type="InterPro" id="IPR027304">
    <property type="entry name" value="Trigger_fact/SurA_dom_sf"/>
</dbReference>
<dbReference type="OrthoDB" id="9812372at2"/>
<evidence type="ECO:0000256" key="5">
    <source>
        <dbReference type="ARBA" id="ARBA00022989"/>
    </source>
</evidence>
<dbReference type="EMBL" id="LNYC01000023">
    <property type="protein sequence ID" value="KTD01985.1"/>
    <property type="molecule type" value="Genomic_DNA"/>
</dbReference>
<dbReference type="Gene3D" id="3.10.50.40">
    <property type="match status" value="1"/>
</dbReference>
<reference evidence="11 12" key="1">
    <citation type="submission" date="2015-11" db="EMBL/GenBank/DDBJ databases">
        <title>Genomic analysis of 38 Legionella species identifies large and diverse effector repertoires.</title>
        <authorList>
            <person name="Burstein D."/>
            <person name="Amaro F."/>
            <person name="Zusman T."/>
            <person name="Lifshitz Z."/>
            <person name="Cohen O."/>
            <person name="Gilbert J.A."/>
            <person name="Pupko T."/>
            <person name="Shuman H.A."/>
            <person name="Segal G."/>
        </authorList>
    </citation>
    <scope>NUCLEOTIDE SEQUENCE [LARGE SCALE GENOMIC DNA]</scope>
    <source>
        <strain evidence="11 12">ATCC 49504</strain>
    </source>
</reference>
<dbReference type="GO" id="GO:0003755">
    <property type="term" value="F:peptidyl-prolyl cis-trans isomerase activity"/>
    <property type="evidence" value="ECO:0007669"/>
    <property type="project" value="InterPro"/>
</dbReference>
<dbReference type="Pfam" id="PF13624">
    <property type="entry name" value="SurA_N_3"/>
    <property type="match status" value="1"/>
</dbReference>
<keyword evidence="6" id="KW-0472">Membrane</keyword>